<reference evidence="2 3" key="1">
    <citation type="submission" date="2018-06" db="EMBL/GenBank/DDBJ databases">
        <authorList>
            <consortium name="Pathogen Informatics"/>
            <person name="Doyle S."/>
        </authorList>
    </citation>
    <scope>NUCLEOTIDE SEQUENCE [LARGE SCALE GENOMIC DNA]</scope>
    <source>
        <strain evidence="2 3">NCTC11343</strain>
    </source>
</reference>
<dbReference type="RefSeq" id="WP_112374767.1">
    <property type="nucleotide sequence ID" value="NZ_CP069793.1"/>
</dbReference>
<evidence type="ECO:0000313" key="3">
    <source>
        <dbReference type="Proteomes" id="UP000251241"/>
    </source>
</evidence>
<dbReference type="Gene3D" id="3.30.70.100">
    <property type="match status" value="1"/>
</dbReference>
<organism evidence="2 3">
    <name type="scientific">Sphingobacterium multivorum</name>
    <dbReference type="NCBI Taxonomy" id="28454"/>
    <lineage>
        <taxon>Bacteria</taxon>
        <taxon>Pseudomonadati</taxon>
        <taxon>Bacteroidota</taxon>
        <taxon>Sphingobacteriia</taxon>
        <taxon>Sphingobacteriales</taxon>
        <taxon>Sphingobacteriaceae</taxon>
        <taxon>Sphingobacterium</taxon>
    </lineage>
</organism>
<evidence type="ECO:0000259" key="1">
    <source>
        <dbReference type="Pfam" id="PF07110"/>
    </source>
</evidence>
<accession>A0A2X2IX60</accession>
<dbReference type="GeneID" id="97180806"/>
<dbReference type="AlphaFoldDB" id="A0A2X2IX60"/>
<protein>
    <submittedName>
        <fullName evidence="2">EthD protein</fullName>
    </submittedName>
</protein>
<dbReference type="EMBL" id="UAUU01000008">
    <property type="protein sequence ID" value="SPZ85924.1"/>
    <property type="molecule type" value="Genomic_DNA"/>
</dbReference>
<feature type="domain" description="EthD" evidence="1">
    <location>
        <begin position="10"/>
        <end position="83"/>
    </location>
</feature>
<gene>
    <name evidence="2" type="ORF">NCTC11343_02489</name>
</gene>
<name>A0A2X2IX60_SPHMU</name>
<dbReference type="InterPro" id="IPR011008">
    <property type="entry name" value="Dimeric_a/b-barrel"/>
</dbReference>
<sequence>MVRMIAIYKTPTNREFFDKHYFETHIPLAKTLPGLIRYEVAKGGIMSTTGHNDVYCIGTLYFESLAAIKIAFASEEGKACAVDRRILAPHDHDVQIYIFDSIEV</sequence>
<dbReference type="InterPro" id="IPR009799">
    <property type="entry name" value="EthD_dom"/>
</dbReference>
<dbReference type="NCBIfam" id="TIGR02118">
    <property type="entry name" value="EthD family reductase"/>
    <property type="match status" value="1"/>
</dbReference>
<dbReference type="SUPFAM" id="SSF54909">
    <property type="entry name" value="Dimeric alpha+beta barrel"/>
    <property type="match status" value="1"/>
</dbReference>
<dbReference type="GO" id="GO:0016491">
    <property type="term" value="F:oxidoreductase activity"/>
    <property type="evidence" value="ECO:0007669"/>
    <property type="project" value="InterPro"/>
</dbReference>
<proteinExistence type="predicted"/>
<dbReference type="Proteomes" id="UP000251241">
    <property type="component" value="Unassembled WGS sequence"/>
</dbReference>
<evidence type="ECO:0000313" key="2">
    <source>
        <dbReference type="EMBL" id="SPZ85924.1"/>
    </source>
</evidence>
<dbReference type="Pfam" id="PF07110">
    <property type="entry name" value="EthD"/>
    <property type="match status" value="1"/>
</dbReference>